<evidence type="ECO:0000313" key="4">
    <source>
        <dbReference type="EMBL" id="CAA7061334.1"/>
    </source>
</evidence>
<dbReference type="NCBIfam" id="TIGR01640">
    <property type="entry name" value="F_box_assoc_1"/>
    <property type="match status" value="2"/>
</dbReference>
<sequence>MDRGEEEVSDSILVDLILEIFSRLPAKSVGRLCSMSKLWCSMLSQPYFTELFLTRSRARPRLLFAIKRAGEWSFFSSPHQPRNPHGNESFVAAEFHTKFCGPKYQNICRYTSGLICFPNMWFSKERRPMTVVCNPITGQHAILPRVMSHSQLTSFLGFDPIGKKFKVLAEVSPFCGGRFNMEILTLETGQLTWRSKIDSPLSSTLREGLCINGVLYYIHETFERPGHVIDEDDYGTSDEDSFHVNIVCFDVRSEKFKLIEADFFCLDQDNHKLINYKGKLGGIRWEYTDNGVIELHLRVLEDVEKEVW</sequence>
<gene>
    <name evidence="3" type="ORF">MERR_LOCUS1420</name>
    <name evidence="4" type="ORF">MERR_LOCUS48570</name>
</gene>
<dbReference type="InterPro" id="IPR017451">
    <property type="entry name" value="F-box-assoc_interact_dom"/>
</dbReference>
<accession>A0A6D2HF18</accession>
<dbReference type="Pfam" id="PF08268">
    <property type="entry name" value="FBA_3"/>
    <property type="match status" value="1"/>
</dbReference>
<feature type="domain" description="F-box" evidence="1">
    <location>
        <begin position="15"/>
        <end position="49"/>
    </location>
</feature>
<dbReference type="AlphaFoldDB" id="A0A6D2HF18"/>
<dbReference type="InterPro" id="IPR001810">
    <property type="entry name" value="F-box_dom"/>
</dbReference>
<dbReference type="PANTHER" id="PTHR31111">
    <property type="entry name" value="BNAA05G37150D PROTEIN-RELATED"/>
    <property type="match status" value="1"/>
</dbReference>
<dbReference type="EMBL" id="CACVBM020000099">
    <property type="protein sequence ID" value="CAA7014186.1"/>
    <property type="molecule type" value="Genomic_DNA"/>
</dbReference>
<evidence type="ECO:0000259" key="1">
    <source>
        <dbReference type="Pfam" id="PF00646"/>
    </source>
</evidence>
<dbReference type="EMBL" id="CACVBM020001862">
    <property type="protein sequence ID" value="CAA7061334.1"/>
    <property type="molecule type" value="Genomic_DNA"/>
</dbReference>
<evidence type="ECO:0000313" key="5">
    <source>
        <dbReference type="Proteomes" id="UP000467841"/>
    </source>
</evidence>
<dbReference type="PANTHER" id="PTHR31111:SF130">
    <property type="entry name" value="F-BOX ASSOCIATED UBIQUITINATION EFFECTOR FAMILY PROTEIN"/>
    <property type="match status" value="1"/>
</dbReference>
<reference evidence="3 5" key="1">
    <citation type="submission" date="2020-01" db="EMBL/GenBank/DDBJ databases">
        <authorList>
            <person name="Mishra B."/>
        </authorList>
    </citation>
    <scope>NUCLEOTIDE SEQUENCE [LARGE SCALE GENOMIC DNA]</scope>
</reference>
<protein>
    <recommendedName>
        <fullName evidence="6">F-box domain-containing protein</fullName>
    </recommendedName>
</protein>
<name>A0A6D2HF18_9BRAS</name>
<feature type="domain" description="F-box associated beta-propeller type 3" evidence="2">
    <location>
        <begin position="61"/>
        <end position="308"/>
    </location>
</feature>
<proteinExistence type="predicted"/>
<evidence type="ECO:0000259" key="2">
    <source>
        <dbReference type="Pfam" id="PF08268"/>
    </source>
</evidence>
<evidence type="ECO:0008006" key="6">
    <source>
        <dbReference type="Google" id="ProtNLM"/>
    </source>
</evidence>
<dbReference type="OrthoDB" id="687122at2759"/>
<dbReference type="InterPro" id="IPR013187">
    <property type="entry name" value="F-box-assoc_dom_typ3"/>
</dbReference>
<organism evidence="3 5">
    <name type="scientific">Microthlaspi erraticum</name>
    <dbReference type="NCBI Taxonomy" id="1685480"/>
    <lineage>
        <taxon>Eukaryota</taxon>
        <taxon>Viridiplantae</taxon>
        <taxon>Streptophyta</taxon>
        <taxon>Embryophyta</taxon>
        <taxon>Tracheophyta</taxon>
        <taxon>Spermatophyta</taxon>
        <taxon>Magnoliopsida</taxon>
        <taxon>eudicotyledons</taxon>
        <taxon>Gunneridae</taxon>
        <taxon>Pentapetalae</taxon>
        <taxon>rosids</taxon>
        <taxon>malvids</taxon>
        <taxon>Brassicales</taxon>
        <taxon>Brassicaceae</taxon>
        <taxon>Coluteocarpeae</taxon>
        <taxon>Microthlaspi</taxon>
    </lineage>
</organism>
<keyword evidence="5" id="KW-1185">Reference proteome</keyword>
<dbReference type="Pfam" id="PF00646">
    <property type="entry name" value="F-box"/>
    <property type="match status" value="1"/>
</dbReference>
<dbReference type="SUPFAM" id="SSF81383">
    <property type="entry name" value="F-box domain"/>
    <property type="match status" value="1"/>
</dbReference>
<dbReference type="Proteomes" id="UP000467841">
    <property type="component" value="Unassembled WGS sequence"/>
</dbReference>
<dbReference type="InterPro" id="IPR036047">
    <property type="entry name" value="F-box-like_dom_sf"/>
</dbReference>
<evidence type="ECO:0000313" key="3">
    <source>
        <dbReference type="EMBL" id="CAA7014186.1"/>
    </source>
</evidence>